<organism evidence="9 10">
    <name type="scientific">Sphaerotilus microaerophilus</name>
    <dbReference type="NCBI Taxonomy" id="2914710"/>
    <lineage>
        <taxon>Bacteria</taxon>
        <taxon>Pseudomonadati</taxon>
        <taxon>Pseudomonadota</taxon>
        <taxon>Betaproteobacteria</taxon>
        <taxon>Burkholderiales</taxon>
        <taxon>Sphaerotilaceae</taxon>
        <taxon>Sphaerotilus</taxon>
    </lineage>
</organism>
<dbReference type="Gene3D" id="3.40.50.1820">
    <property type="entry name" value="alpha/beta hydrolase"/>
    <property type="match status" value="1"/>
</dbReference>
<dbReference type="RefSeq" id="WP_251970681.1">
    <property type="nucleotide sequence ID" value="NZ_AP025730.1"/>
</dbReference>
<dbReference type="InterPro" id="IPR011118">
    <property type="entry name" value="Tannase/feruloyl_esterase"/>
</dbReference>
<evidence type="ECO:0000256" key="5">
    <source>
        <dbReference type="ARBA" id="ARBA00022801"/>
    </source>
</evidence>
<evidence type="ECO:0000256" key="8">
    <source>
        <dbReference type="SAM" id="SignalP"/>
    </source>
</evidence>
<gene>
    <name evidence="9" type="ORF">CATMQ487_44670</name>
</gene>
<evidence type="ECO:0000256" key="1">
    <source>
        <dbReference type="ARBA" id="ARBA00006249"/>
    </source>
</evidence>
<evidence type="ECO:0000256" key="3">
    <source>
        <dbReference type="ARBA" id="ARBA00022723"/>
    </source>
</evidence>
<name>A0ABN6PVA3_9BURK</name>
<keyword evidence="10" id="KW-1185">Reference proteome</keyword>
<keyword evidence="6" id="KW-0106">Calcium</keyword>
<dbReference type="InterPro" id="IPR029058">
    <property type="entry name" value="AB_hydrolase_fold"/>
</dbReference>
<accession>A0ABN6PVA3</accession>
<keyword evidence="4 8" id="KW-0732">Signal</keyword>
<keyword evidence="2" id="KW-0719">Serine esterase</keyword>
<dbReference type="PROSITE" id="PS51257">
    <property type="entry name" value="PROKAR_LIPOPROTEIN"/>
    <property type="match status" value="1"/>
</dbReference>
<dbReference type="EMBL" id="AP025730">
    <property type="protein sequence ID" value="BDI07497.1"/>
    <property type="molecule type" value="Genomic_DNA"/>
</dbReference>
<comment type="similarity">
    <text evidence="1">Belongs to the tannase family.</text>
</comment>
<feature type="chain" id="PRO_5046808333" evidence="8">
    <location>
        <begin position="39"/>
        <end position="581"/>
    </location>
</feature>
<keyword evidence="5" id="KW-0378">Hydrolase</keyword>
<feature type="signal peptide" evidence="8">
    <location>
        <begin position="1"/>
        <end position="38"/>
    </location>
</feature>
<dbReference type="PANTHER" id="PTHR33938">
    <property type="entry name" value="FERULOYL ESTERASE B-RELATED"/>
    <property type="match status" value="1"/>
</dbReference>
<evidence type="ECO:0000256" key="4">
    <source>
        <dbReference type="ARBA" id="ARBA00022729"/>
    </source>
</evidence>
<evidence type="ECO:0000313" key="9">
    <source>
        <dbReference type="EMBL" id="BDI07497.1"/>
    </source>
</evidence>
<evidence type="ECO:0000256" key="6">
    <source>
        <dbReference type="ARBA" id="ARBA00022837"/>
    </source>
</evidence>
<protein>
    <submittedName>
        <fullName evidence="9">Chlorogenate esterase</fullName>
    </submittedName>
</protein>
<dbReference type="Proteomes" id="UP001057498">
    <property type="component" value="Chromosome"/>
</dbReference>
<dbReference type="PANTHER" id="PTHR33938:SF15">
    <property type="entry name" value="FERULOYL ESTERASE B-RELATED"/>
    <property type="match status" value="1"/>
</dbReference>
<evidence type="ECO:0000256" key="7">
    <source>
        <dbReference type="ARBA" id="ARBA00023157"/>
    </source>
</evidence>
<keyword evidence="3" id="KW-0479">Metal-binding</keyword>
<sequence>MSKASHPPIARPRLAPLSPLAAALLLGACSLPTQPPGAATPGPMSAARPGTLQLCAELASRFQHPATRITAAEPVAADALKVAGQPVGAHCRVTGLMHERTSPVDGQNYAIGFEMRLPANWNGRFLYQANGGLDGILAPATGPVGGRGSLTNALQMGFAVISSDAGHTIKQLPLFGLDPQARLDYGYQAVAKLTPMAKALVAAGYGRAPDRSYFSGCSNGGRHAFVTAARLPEAYDGILAGAPGYNLPQAALAQLYAAQQFARAATDPKKLDTALTPTERQLVTRQVLARCDALDGLADGLVQDSAACQRAFDLQRDVPSCNGEQRTGQCLTTAQKTALGNVLAGARTSSGQALYSPFPADAGFAAEDWGNWKFVYSVTNRDPVAVGYVFMVPPASKDMLKDTQGYALGFDLDRDSAGIHRSDATYTESAMQFMAPPKPAELGRLRERGAKMMVWHGNSDGVFSPEASTAWYRDLQKNQANQGGRAEDFARLYLVPGMNHCGGGPATDQFNLLQPLVDWVEGGRAPEQLTAQARGAGNVGGVNAELPPGWSADRTRPLCAWPKVARYQGGNPERAESFRCE</sequence>
<proteinExistence type="inferred from homology"/>
<reference evidence="9" key="1">
    <citation type="submission" date="2022-04" db="EMBL/GenBank/DDBJ databases">
        <title>Whole genome sequence of Sphaerotilus sp. FB-5.</title>
        <authorList>
            <person name="Takeda M."/>
            <person name="Narihara S."/>
            <person name="Akimoto M."/>
            <person name="Akimoto R."/>
            <person name="Nishiyashiki S."/>
            <person name="Murakami T."/>
        </authorList>
    </citation>
    <scope>NUCLEOTIDE SEQUENCE</scope>
    <source>
        <strain evidence="9">FB-5</strain>
    </source>
</reference>
<evidence type="ECO:0000256" key="2">
    <source>
        <dbReference type="ARBA" id="ARBA00022487"/>
    </source>
</evidence>
<keyword evidence="7" id="KW-1015">Disulfide bond</keyword>
<dbReference type="Pfam" id="PF07519">
    <property type="entry name" value="Tannase"/>
    <property type="match status" value="1"/>
</dbReference>
<evidence type="ECO:0000313" key="10">
    <source>
        <dbReference type="Proteomes" id="UP001057498"/>
    </source>
</evidence>
<dbReference type="SUPFAM" id="SSF53474">
    <property type="entry name" value="alpha/beta-Hydrolases"/>
    <property type="match status" value="1"/>
</dbReference>